<dbReference type="InterPro" id="IPR007325">
    <property type="entry name" value="KFase/CYL"/>
</dbReference>
<dbReference type="AlphaFoldDB" id="A0A2U1S8M5"/>
<dbReference type="EC" id="3.5.1.9" evidence="1"/>
<proteinExistence type="predicted"/>
<evidence type="ECO:0000313" key="1">
    <source>
        <dbReference type="EMBL" id="PWB86610.1"/>
    </source>
</evidence>
<evidence type="ECO:0000313" key="2">
    <source>
        <dbReference type="Proteomes" id="UP000245577"/>
    </source>
</evidence>
<dbReference type="Proteomes" id="UP000245577">
    <property type="component" value="Unassembled WGS sequence"/>
</dbReference>
<accession>A0A2U1S8M5</accession>
<dbReference type="Gene3D" id="3.50.30.50">
    <property type="entry name" value="Putative cyclase"/>
    <property type="match status" value="1"/>
</dbReference>
<name>A0A2U1S8M5_9EURY</name>
<dbReference type="RefSeq" id="WP_116669148.1">
    <property type="nucleotide sequence ID" value="NZ_MZGU01000003.1"/>
</dbReference>
<keyword evidence="2" id="KW-1185">Reference proteome</keyword>
<reference evidence="1 2" key="1">
    <citation type="submission" date="2017-03" db="EMBL/GenBank/DDBJ databases">
        <title>Genome sequence of Methanobrevibacter wosei.</title>
        <authorList>
            <person name="Poehlein A."/>
            <person name="Seedorf H."/>
            <person name="Daniel R."/>
        </authorList>
    </citation>
    <scope>NUCLEOTIDE SEQUENCE [LARGE SCALE GENOMIC DNA]</scope>
    <source>
        <strain evidence="1 2">DSM 11979</strain>
    </source>
</reference>
<sequence>MRIIDLTYPLTNEIKEYPGDPKLEIKYFKKADKKDSCTLFEFKSGLHTGTHLDAPYHYIINGKKIKDFKIDSFIGTTTILKSDTHNKIKLKNLDDTNNIQDIVIINTGWGNKWNSNDYFYDYPHISSELAEFLIENNIKGIAIDTCSVDKHDENKIHKMFLKNEIWIVENIANLDKINKKEYNGYFIPLNIEAEASFVRAFLEEK</sequence>
<dbReference type="Pfam" id="PF04199">
    <property type="entry name" value="Cyclase"/>
    <property type="match status" value="1"/>
</dbReference>
<dbReference type="InterPro" id="IPR037175">
    <property type="entry name" value="KFase_sf"/>
</dbReference>
<dbReference type="OrthoDB" id="9014at2157"/>
<dbReference type="PANTHER" id="PTHR31118">
    <property type="entry name" value="CYCLASE-LIKE PROTEIN 2"/>
    <property type="match status" value="1"/>
</dbReference>
<dbReference type="GO" id="GO:0004061">
    <property type="term" value="F:arylformamidase activity"/>
    <property type="evidence" value="ECO:0007669"/>
    <property type="project" value="UniProtKB-EC"/>
</dbReference>
<organism evidence="1 2">
    <name type="scientific">Methanobrevibacter woesei</name>
    <dbReference type="NCBI Taxonomy" id="190976"/>
    <lineage>
        <taxon>Archaea</taxon>
        <taxon>Methanobacteriati</taxon>
        <taxon>Methanobacteriota</taxon>
        <taxon>Methanomada group</taxon>
        <taxon>Methanobacteria</taxon>
        <taxon>Methanobacteriales</taxon>
        <taxon>Methanobacteriaceae</taxon>
        <taxon>Methanobrevibacter</taxon>
    </lineage>
</organism>
<comment type="caution">
    <text evidence="1">The sequence shown here is derived from an EMBL/GenBank/DDBJ whole genome shotgun (WGS) entry which is preliminary data.</text>
</comment>
<dbReference type="SUPFAM" id="SSF102198">
    <property type="entry name" value="Putative cyclase"/>
    <property type="match status" value="1"/>
</dbReference>
<dbReference type="EMBL" id="MZGU01000003">
    <property type="protein sequence ID" value="PWB86610.1"/>
    <property type="molecule type" value="Genomic_DNA"/>
</dbReference>
<gene>
    <name evidence="1" type="primary">kynB</name>
    <name evidence="1" type="ORF">MBBWO_03210</name>
</gene>
<dbReference type="PANTHER" id="PTHR31118:SF12">
    <property type="entry name" value="CYCLASE-LIKE PROTEIN 2"/>
    <property type="match status" value="1"/>
</dbReference>
<protein>
    <submittedName>
        <fullName evidence="1">Kynurenine formamidase</fullName>
        <ecNumber evidence="1">3.5.1.9</ecNumber>
    </submittedName>
</protein>
<keyword evidence="1" id="KW-0378">Hydrolase</keyword>
<dbReference type="GO" id="GO:0019441">
    <property type="term" value="P:L-tryptophan catabolic process to kynurenine"/>
    <property type="evidence" value="ECO:0007669"/>
    <property type="project" value="InterPro"/>
</dbReference>